<feature type="signal peptide" evidence="3">
    <location>
        <begin position="1"/>
        <end position="18"/>
    </location>
</feature>
<accession>D6WN95</accession>
<dbReference type="InterPro" id="IPR009003">
    <property type="entry name" value="Peptidase_S1_PA"/>
</dbReference>
<dbReference type="SUPFAM" id="SSF50494">
    <property type="entry name" value="Trypsin-like serine proteases"/>
    <property type="match status" value="1"/>
</dbReference>
<dbReference type="PhylomeDB" id="D6WN95"/>
<feature type="domain" description="Peptidase S1" evidence="4">
    <location>
        <begin position="27"/>
        <end position="260"/>
    </location>
</feature>
<keyword evidence="1" id="KW-1015">Disulfide bond</keyword>
<dbReference type="STRING" id="7070.D6WN95"/>
<dbReference type="GO" id="GO:0005615">
    <property type="term" value="C:extracellular space"/>
    <property type="evidence" value="ECO:0000318"/>
    <property type="project" value="GO_Central"/>
</dbReference>
<dbReference type="PANTHER" id="PTHR24260">
    <property type="match status" value="1"/>
</dbReference>
<dbReference type="Pfam" id="PF00089">
    <property type="entry name" value="Trypsin"/>
    <property type="match status" value="1"/>
</dbReference>
<dbReference type="PRINTS" id="PR00722">
    <property type="entry name" value="CHYMOTRYPSIN"/>
</dbReference>
<dbReference type="InterPro" id="IPR001254">
    <property type="entry name" value="Trypsin_dom"/>
</dbReference>
<keyword evidence="6" id="KW-1185">Reference proteome</keyword>
<dbReference type="InterPro" id="IPR001314">
    <property type="entry name" value="Peptidase_S1A"/>
</dbReference>
<evidence type="ECO:0000256" key="1">
    <source>
        <dbReference type="ARBA" id="ARBA00023157"/>
    </source>
</evidence>
<evidence type="ECO:0000259" key="4">
    <source>
        <dbReference type="PROSITE" id="PS50240"/>
    </source>
</evidence>
<dbReference type="EMBL" id="KQ971342">
    <property type="protein sequence ID" value="EFA04565.1"/>
    <property type="molecule type" value="Genomic_DNA"/>
</dbReference>
<gene>
    <name evidence="5" type="primary">AUGUSTUS-3.0.2_10959</name>
    <name evidence="5" type="ORF">TcasGA2_TC010959</name>
</gene>
<evidence type="ECO:0000313" key="6">
    <source>
        <dbReference type="Proteomes" id="UP000007266"/>
    </source>
</evidence>
<protein>
    <submittedName>
        <fullName evidence="5">Serine protease P123</fullName>
    </submittedName>
</protein>
<keyword evidence="2" id="KW-0378">Hydrolase</keyword>
<reference evidence="5 6" key="2">
    <citation type="journal article" date="2010" name="Nucleic Acids Res.">
        <title>BeetleBase in 2010: revisions to provide comprehensive genomic information for Tribolium castaneum.</title>
        <authorList>
            <person name="Kim H.S."/>
            <person name="Murphy T."/>
            <person name="Xia J."/>
            <person name="Caragea D."/>
            <person name="Park Y."/>
            <person name="Beeman R.W."/>
            <person name="Lorenzen M.D."/>
            <person name="Butcher S."/>
            <person name="Manak J.R."/>
            <person name="Brown S.J."/>
        </authorList>
    </citation>
    <scope>GENOME REANNOTATION</scope>
    <source>
        <strain evidence="5 6">Georgia GA2</strain>
    </source>
</reference>
<dbReference type="GO" id="GO:0004252">
    <property type="term" value="F:serine-type endopeptidase activity"/>
    <property type="evidence" value="ECO:0007669"/>
    <property type="project" value="InterPro"/>
</dbReference>
<feature type="chain" id="PRO_5003089619" evidence="3">
    <location>
        <begin position="19"/>
        <end position="263"/>
    </location>
</feature>
<dbReference type="Proteomes" id="UP000007266">
    <property type="component" value="Linkage group 5"/>
</dbReference>
<organism evidence="5 6">
    <name type="scientific">Tribolium castaneum</name>
    <name type="common">Red flour beetle</name>
    <dbReference type="NCBI Taxonomy" id="7070"/>
    <lineage>
        <taxon>Eukaryota</taxon>
        <taxon>Metazoa</taxon>
        <taxon>Ecdysozoa</taxon>
        <taxon>Arthropoda</taxon>
        <taxon>Hexapoda</taxon>
        <taxon>Insecta</taxon>
        <taxon>Pterygota</taxon>
        <taxon>Neoptera</taxon>
        <taxon>Endopterygota</taxon>
        <taxon>Coleoptera</taxon>
        <taxon>Polyphaga</taxon>
        <taxon>Cucujiformia</taxon>
        <taxon>Tenebrionidae</taxon>
        <taxon>Tenebrionidae incertae sedis</taxon>
        <taxon>Tribolium</taxon>
    </lineage>
</organism>
<dbReference type="Gene3D" id="2.40.10.10">
    <property type="entry name" value="Trypsin-like serine proteases"/>
    <property type="match status" value="2"/>
</dbReference>
<proteinExistence type="predicted"/>
<keyword evidence="2" id="KW-0720">Serine protease</keyword>
<dbReference type="GO" id="GO:0045087">
    <property type="term" value="P:innate immune response"/>
    <property type="evidence" value="ECO:0000318"/>
    <property type="project" value="GO_Central"/>
</dbReference>
<name>D6WN95_TRICA</name>
<keyword evidence="3" id="KW-0732">Signal</keyword>
<dbReference type="InParanoid" id="D6WN95"/>
<reference evidence="5 6" key="1">
    <citation type="journal article" date="2008" name="Nature">
        <title>The genome of the model beetle and pest Tribolium castaneum.</title>
        <authorList>
            <consortium name="Tribolium Genome Sequencing Consortium"/>
            <person name="Richards S."/>
            <person name="Gibbs R.A."/>
            <person name="Weinstock G.M."/>
            <person name="Brown S.J."/>
            <person name="Denell R."/>
            <person name="Beeman R.W."/>
            <person name="Gibbs R."/>
            <person name="Beeman R.W."/>
            <person name="Brown S.J."/>
            <person name="Bucher G."/>
            <person name="Friedrich M."/>
            <person name="Grimmelikhuijzen C.J."/>
            <person name="Klingler M."/>
            <person name="Lorenzen M."/>
            <person name="Richards S."/>
            <person name="Roth S."/>
            <person name="Schroder R."/>
            <person name="Tautz D."/>
            <person name="Zdobnov E.M."/>
            <person name="Muzny D."/>
            <person name="Gibbs R.A."/>
            <person name="Weinstock G.M."/>
            <person name="Attaway T."/>
            <person name="Bell S."/>
            <person name="Buhay C.J."/>
            <person name="Chandrabose M.N."/>
            <person name="Chavez D."/>
            <person name="Clerk-Blankenburg K.P."/>
            <person name="Cree A."/>
            <person name="Dao M."/>
            <person name="Davis C."/>
            <person name="Chacko J."/>
            <person name="Dinh H."/>
            <person name="Dugan-Rocha S."/>
            <person name="Fowler G."/>
            <person name="Garner T.T."/>
            <person name="Garnes J."/>
            <person name="Gnirke A."/>
            <person name="Hawes A."/>
            <person name="Hernandez J."/>
            <person name="Hines S."/>
            <person name="Holder M."/>
            <person name="Hume J."/>
            <person name="Jhangiani S.N."/>
            <person name="Joshi V."/>
            <person name="Khan Z.M."/>
            <person name="Jackson L."/>
            <person name="Kovar C."/>
            <person name="Kowis A."/>
            <person name="Lee S."/>
            <person name="Lewis L.R."/>
            <person name="Margolis J."/>
            <person name="Morgan M."/>
            <person name="Nazareth L.V."/>
            <person name="Nguyen N."/>
            <person name="Okwuonu G."/>
            <person name="Parker D."/>
            <person name="Richards S."/>
            <person name="Ruiz S.J."/>
            <person name="Santibanez J."/>
            <person name="Savard J."/>
            <person name="Scherer S.E."/>
            <person name="Schneider B."/>
            <person name="Sodergren E."/>
            <person name="Tautz D."/>
            <person name="Vattahil S."/>
            <person name="Villasana D."/>
            <person name="White C.S."/>
            <person name="Wright R."/>
            <person name="Park Y."/>
            <person name="Beeman R.W."/>
            <person name="Lord J."/>
            <person name="Oppert B."/>
            <person name="Lorenzen M."/>
            <person name="Brown S."/>
            <person name="Wang L."/>
            <person name="Savard J."/>
            <person name="Tautz D."/>
            <person name="Richards S."/>
            <person name="Weinstock G."/>
            <person name="Gibbs R.A."/>
            <person name="Liu Y."/>
            <person name="Worley K."/>
            <person name="Weinstock G."/>
            <person name="Elsik C.G."/>
            <person name="Reese J.T."/>
            <person name="Elhaik E."/>
            <person name="Landan G."/>
            <person name="Graur D."/>
            <person name="Arensburger P."/>
            <person name="Atkinson P."/>
            <person name="Beeman R.W."/>
            <person name="Beidler J."/>
            <person name="Brown S.J."/>
            <person name="Demuth J.P."/>
            <person name="Drury D.W."/>
            <person name="Du Y.Z."/>
            <person name="Fujiwara H."/>
            <person name="Lorenzen M."/>
            <person name="Maselli V."/>
            <person name="Osanai M."/>
            <person name="Park Y."/>
            <person name="Robertson H.M."/>
            <person name="Tu Z."/>
            <person name="Wang J.J."/>
            <person name="Wang S."/>
            <person name="Richards S."/>
            <person name="Song H."/>
            <person name="Zhang L."/>
            <person name="Sodergren E."/>
            <person name="Werner D."/>
            <person name="Stanke M."/>
            <person name="Morgenstern B."/>
            <person name="Solovyev V."/>
            <person name="Kosarev P."/>
            <person name="Brown G."/>
            <person name="Chen H.C."/>
            <person name="Ermolaeva O."/>
            <person name="Hlavina W."/>
            <person name="Kapustin Y."/>
            <person name="Kiryutin B."/>
            <person name="Kitts P."/>
            <person name="Maglott D."/>
            <person name="Pruitt K."/>
            <person name="Sapojnikov V."/>
            <person name="Souvorov A."/>
            <person name="Mackey A.J."/>
            <person name="Waterhouse R.M."/>
            <person name="Wyder S."/>
            <person name="Zdobnov E.M."/>
            <person name="Zdobnov E.M."/>
            <person name="Wyder S."/>
            <person name="Kriventseva E.V."/>
            <person name="Kadowaki T."/>
            <person name="Bork P."/>
            <person name="Aranda M."/>
            <person name="Bao R."/>
            <person name="Beermann A."/>
            <person name="Berns N."/>
            <person name="Bolognesi R."/>
            <person name="Bonneton F."/>
            <person name="Bopp D."/>
            <person name="Brown S.J."/>
            <person name="Bucher G."/>
            <person name="Butts T."/>
            <person name="Chaumot A."/>
            <person name="Denell R.E."/>
            <person name="Ferrier D.E."/>
            <person name="Friedrich M."/>
            <person name="Gordon C.M."/>
            <person name="Jindra M."/>
            <person name="Klingler M."/>
            <person name="Lan Q."/>
            <person name="Lattorff H.M."/>
            <person name="Laudet V."/>
            <person name="von Levetsow C."/>
            <person name="Liu Z."/>
            <person name="Lutz R."/>
            <person name="Lynch J.A."/>
            <person name="da Fonseca R.N."/>
            <person name="Posnien N."/>
            <person name="Reuter R."/>
            <person name="Roth S."/>
            <person name="Savard J."/>
            <person name="Schinko J.B."/>
            <person name="Schmitt C."/>
            <person name="Schoppmeier M."/>
            <person name="Schroder R."/>
            <person name="Shippy T.D."/>
            <person name="Simonnet F."/>
            <person name="Marques-Souza H."/>
            <person name="Tautz D."/>
            <person name="Tomoyasu Y."/>
            <person name="Trauner J."/>
            <person name="Van der Zee M."/>
            <person name="Vervoort M."/>
            <person name="Wittkopp N."/>
            <person name="Wimmer E.A."/>
            <person name="Yang X."/>
            <person name="Jones A.K."/>
            <person name="Sattelle D.B."/>
            <person name="Ebert P.R."/>
            <person name="Nelson D."/>
            <person name="Scott J.G."/>
            <person name="Beeman R.W."/>
            <person name="Muthukrishnan S."/>
            <person name="Kramer K.J."/>
            <person name="Arakane Y."/>
            <person name="Beeman R.W."/>
            <person name="Zhu Q."/>
            <person name="Hogenkamp D."/>
            <person name="Dixit R."/>
            <person name="Oppert B."/>
            <person name="Jiang H."/>
            <person name="Zou Z."/>
            <person name="Marshall J."/>
            <person name="Elpidina E."/>
            <person name="Vinokurov K."/>
            <person name="Oppert C."/>
            <person name="Zou Z."/>
            <person name="Evans J."/>
            <person name="Lu Z."/>
            <person name="Zhao P."/>
            <person name="Sumathipala N."/>
            <person name="Altincicek B."/>
            <person name="Vilcinskas A."/>
            <person name="Williams M."/>
            <person name="Hultmark D."/>
            <person name="Hetru C."/>
            <person name="Jiang H."/>
            <person name="Grimmelikhuijzen C.J."/>
            <person name="Hauser F."/>
            <person name="Cazzamali G."/>
            <person name="Williamson M."/>
            <person name="Park Y."/>
            <person name="Li B."/>
            <person name="Tanaka Y."/>
            <person name="Predel R."/>
            <person name="Neupert S."/>
            <person name="Schachtner J."/>
            <person name="Verleyen P."/>
            <person name="Raible F."/>
            <person name="Bork P."/>
            <person name="Friedrich M."/>
            <person name="Walden K.K."/>
            <person name="Robertson H.M."/>
            <person name="Angeli S."/>
            <person name="Foret S."/>
            <person name="Bucher G."/>
            <person name="Schuetz S."/>
            <person name="Maleszka R."/>
            <person name="Wimmer E.A."/>
            <person name="Beeman R.W."/>
            <person name="Lorenzen M."/>
            <person name="Tomoyasu Y."/>
            <person name="Miller S.C."/>
            <person name="Grossmann D."/>
            <person name="Bucher G."/>
        </authorList>
    </citation>
    <scope>NUCLEOTIDE SEQUENCE [LARGE SCALE GENOMIC DNA]</scope>
    <source>
        <strain evidence="5 6">Georgia GA2</strain>
    </source>
</reference>
<sequence>MQLHTIAVFLGCVVFSLQTQPHKDGRIIGGNVARAGQFPFAAAITVKTRDSKFFCGGSILTSKHILSAGHCVNGAVEFTVQVGSNHLEGDDNYRYIASTNDYILHPEYDPDTLAHNLGFVVLRMDLRLIVGYLWYVSYLPTTDLVDSEAVTTLGWGQLSDDSVGPVNDLHYVEVVTLSNLECKIIYGDQITEDMVCVEGNYNEGSCIGDSGGPLVQEVRLGLMKQVGIATFVSMNGCESTDPSGFTRIYPHLEWIQNVTNRTY</sequence>
<dbReference type="InterPro" id="IPR033116">
    <property type="entry name" value="TRYPSIN_SER"/>
</dbReference>
<dbReference type="GO" id="GO:0006508">
    <property type="term" value="P:proteolysis"/>
    <property type="evidence" value="ECO:0007669"/>
    <property type="project" value="UniProtKB-KW"/>
</dbReference>
<dbReference type="InterPro" id="IPR018114">
    <property type="entry name" value="TRYPSIN_HIS"/>
</dbReference>
<dbReference type="PROSITE" id="PS00135">
    <property type="entry name" value="TRYPSIN_SER"/>
    <property type="match status" value="1"/>
</dbReference>
<dbReference type="AlphaFoldDB" id="D6WN95"/>
<evidence type="ECO:0000256" key="2">
    <source>
        <dbReference type="RuleBase" id="RU363034"/>
    </source>
</evidence>
<dbReference type="HOGENOM" id="CLU_006842_7_6_1"/>
<dbReference type="KEGG" id="tca:659885"/>
<dbReference type="PROSITE" id="PS00134">
    <property type="entry name" value="TRYPSIN_HIS"/>
    <property type="match status" value="1"/>
</dbReference>
<dbReference type="CDD" id="cd00190">
    <property type="entry name" value="Tryp_SPc"/>
    <property type="match status" value="1"/>
</dbReference>
<keyword evidence="2 5" id="KW-0645">Protease</keyword>
<evidence type="ECO:0000313" key="5">
    <source>
        <dbReference type="EMBL" id="EFA04565.1"/>
    </source>
</evidence>
<dbReference type="eggNOG" id="KOG3627">
    <property type="taxonomic scope" value="Eukaryota"/>
</dbReference>
<dbReference type="PROSITE" id="PS50240">
    <property type="entry name" value="TRYPSIN_DOM"/>
    <property type="match status" value="1"/>
</dbReference>
<dbReference type="OrthoDB" id="5565075at2759"/>
<dbReference type="SMART" id="SM00020">
    <property type="entry name" value="Tryp_SPc"/>
    <property type="match status" value="1"/>
</dbReference>
<evidence type="ECO:0000256" key="3">
    <source>
        <dbReference type="SAM" id="SignalP"/>
    </source>
</evidence>
<dbReference type="PANTHER" id="PTHR24260:SF136">
    <property type="entry name" value="GH08193P-RELATED"/>
    <property type="match status" value="1"/>
</dbReference>
<dbReference type="InterPro" id="IPR043504">
    <property type="entry name" value="Peptidase_S1_PA_chymotrypsin"/>
</dbReference>
<dbReference type="InterPro" id="IPR051333">
    <property type="entry name" value="CLIP_Serine_Protease"/>
</dbReference>